<dbReference type="EMBL" id="LCYN01000004">
    <property type="protein sequence ID" value="KKZ98728.1"/>
    <property type="molecule type" value="Genomic_DNA"/>
</dbReference>
<dbReference type="PATRIC" id="fig|1396.433.peg.2189"/>
<proteinExistence type="predicted"/>
<protein>
    <submittedName>
        <fullName evidence="1">Uncharacterized protein</fullName>
    </submittedName>
</protein>
<evidence type="ECO:0000313" key="2">
    <source>
        <dbReference type="Proteomes" id="UP000035350"/>
    </source>
</evidence>
<gene>
    <name evidence="1" type="ORF">B4147_3311</name>
</gene>
<accession>A0A0G8CFW7</accession>
<dbReference type="Proteomes" id="UP000035350">
    <property type="component" value="Unassembled WGS sequence"/>
</dbReference>
<reference evidence="2" key="2">
    <citation type="submission" date="2015-04" db="EMBL/GenBank/DDBJ databases">
        <title>Draft Genome Sequences of Eight Spore-Forming Food Isolates of Bacillus cereus Genome sequencing.</title>
        <authorList>
            <person name="Krawcyk A.O."/>
            <person name="de Jong A."/>
            <person name="Eijlander R.T."/>
            <person name="Berendsen E.M."/>
            <person name="Holsappel S."/>
            <person name="Wells-Bennik M."/>
            <person name="Kuipers O.P."/>
        </authorList>
    </citation>
    <scope>NUCLEOTIDE SEQUENCE [LARGE SCALE GENOMIC DNA]</scope>
    <source>
        <strain evidence="2">B4147</strain>
    </source>
</reference>
<organism evidence="1 2">
    <name type="scientific">Bacillus wiedmannii</name>
    <dbReference type="NCBI Taxonomy" id="1890302"/>
    <lineage>
        <taxon>Bacteria</taxon>
        <taxon>Bacillati</taxon>
        <taxon>Bacillota</taxon>
        <taxon>Bacilli</taxon>
        <taxon>Bacillales</taxon>
        <taxon>Bacillaceae</taxon>
        <taxon>Bacillus</taxon>
        <taxon>Bacillus cereus group</taxon>
    </lineage>
</organism>
<dbReference type="AlphaFoldDB" id="A0A0G8CFW7"/>
<reference evidence="1 2" key="1">
    <citation type="journal article" date="2015" name="Genome Announc.">
        <title>Next-Generation Whole-Genome Sequencing of Eight Strains of Bacillus cereus, Isolated from Food.</title>
        <authorList>
            <person name="Krawczyk A.O."/>
            <person name="de Jong A."/>
            <person name="Eijlander R.T."/>
            <person name="Berendsen E.M."/>
            <person name="Holsappel S."/>
            <person name="Wells-Bennik M.H."/>
            <person name="Kuipers O.P."/>
        </authorList>
    </citation>
    <scope>NUCLEOTIDE SEQUENCE [LARGE SCALE GENOMIC DNA]</scope>
    <source>
        <strain evidence="1 2">B4147</strain>
    </source>
</reference>
<dbReference type="RefSeq" id="WP_046957626.1">
    <property type="nucleotide sequence ID" value="NZ_LCYN01000004.1"/>
</dbReference>
<sequence length="55" mass="6546">MIIDLNAEREKRKKSTIKQEEFKKVPIVEKIHIVDGEIKYEVSGYKETPVKWLDD</sequence>
<comment type="caution">
    <text evidence="1">The sequence shown here is derived from an EMBL/GenBank/DDBJ whole genome shotgun (WGS) entry which is preliminary data.</text>
</comment>
<name>A0A0G8CFW7_9BACI</name>
<evidence type="ECO:0000313" key="1">
    <source>
        <dbReference type="EMBL" id="KKZ98728.1"/>
    </source>
</evidence>